<feature type="coiled-coil region" evidence="1">
    <location>
        <begin position="2109"/>
        <end position="2136"/>
    </location>
</feature>
<feature type="coiled-coil region" evidence="1">
    <location>
        <begin position="4073"/>
        <end position="4100"/>
    </location>
</feature>
<sequence>MEVEFEAMREAMDVLQKGTVTVEDFSSVGDVLKKAQMSVNEFPSLKEAQTQTLDELKQVKNQIAQHEEKLRNQDVSDEFRIFKQQQEKINAEVQAQIASGSPQKGGSPASVPNSLDSGDLAGQFAHLNQRIDEISSSQNVVITNINKQTAGLRSLSQRMDDKITRTHSDLQSRLSDSESDLEDVKKQLKSLLGQTPNSSSTSNHQINAPHITESANNLASSIRCIKHELRKVRNSNETDEEMNTESIIDSINILKNSMQTIKDEMKNMKILHQPEFPQNLKELVDSLEQSIDGLQDSMKEMRSDVNNMKDDVSNTSSICFKAQRDLECLKYEVEKWKNQSPTEDTTSLPVFDRLKLLEERIEALSGSQINTIRTVNAQKSALQAMKNDYYSNVTDKIVLMEKQIQDLSNGNFVPGKPVPQPKEQDPALQNFANKVDQMINELTDPSIQERSVNLDAFQPSLDKALEDLTMLKKDITTSNASDEDDDDLDIDESKIPFVIQSIDQIVGEIYTEMYQIRDNLTDEILNLRAVSMPLKVEDFDSFPETIKSLKHELMLMKKQQNNNTLDQDTSERLNDISDRVETIAGSQAKTIKSVNIQRAFLSRLQESVGKDLDDRMETVEKEIETLRDQLNTIKVTGVVADMGSARSRKENPMINELNEKIDELTNKLNDPTLDDNTSDQLSEQISKTRNDLQTLREAFSLIGEEEDIPDGAPVDNRLIRELQAKILILESTNKQQQESIDLLERASRSEQDTMKCLKHEVQKLKGSITETTDASNNERDDIKTSISNIENDAKNIRVLTERIEELYGNNLQVIKTVNAQKAYLAKLRETFGDDLNSRLTYVEDAIADLLSRKYSYDQKDDELSTTPVHNPLIETLKSKIDELSTVLRESEIEDTEKGAKVKPQVEQTQEQLETLKSALNSLLEQERNEPEVLTLESLHCMIQDLRGQMALQDINSKNQKSTLNEVVRSTVRCLKHEVRKLKSQQPAHQDSVPTVQERGGIVLDEGSDIEEEINNLKGLTERFNQFDDRLNEIAYSHNKAIQTINAQTKALKKVKEQIDNSSINNSLEQKVDILEDKVNSIYNQISSNAFGSFMPMDGRQGKIERHSNPIIDSIKANIDELVDKLNNPDLSNTDEGGKIKPQSEHTQRELQRFKDLLNTFNEQEEDEPEVITPQTLFDDIRELKARMTLVEKDCENNRNAAADITSSSIRRLKQELNNLKNENDQLPPIENRSIELAEDTPQGRRISTFNLDELEGEINQLQGIKARVEEIGAQSALLSKTLNAQRNLLGKVKDIINENDLRMNKVEERVEEIESRIEHGVVGGESWDVKQHIKHAREPKPQNPLVAQLNEKIDEVVDHLQNPMLTEDDETGKMKPQAIQAQQELQTLKDLMNSLQIQEESESDAVVVTPQQLFDIVLELQSRVSSLENSKGEFSGVQERGIELSVGDSSDLSPLFNRIEEITAATNLVIKQVSAQKAFLTKFKDVIGQSVDAKLDEFAQRLSYLPNGEYLQSNGSNEPVKNPYIETLKSKIDELSTVLRESEIEDTEKGAKVKPQVEQTQEQLETLKSALNSLLEQERNEPEVLTLESLHCMIQDLRGQMALQDINSKNQKSTLNEVVRSTVRCLKHEVRKLKSQQPLQERGGIILDEDRKDINELETDLSHLAEIKDRIDEITASQNKAIVAFNAQRSFLREVKRAIDVDIPSKFNEVHNDMNDLKDTLSNVPTSEPGQPSVHIQAPNDQPAVKWPVLKSPAKKKQPSPIVEALNMKIQDLVDEMTNASKQEDDDIDQIKPSMSQAQSDLNQMLSALRAILDHEEEDITEMVTPEMMWKHILEHQERLSNLEANALIRCTKDTEEADINIQTPKKATKKAKSNSTPENDESLDVQTRGIELDEDDNTDVNNNDADNKWRKIVNATLDKLTTSVHNLKKVVKTRVLDNPNLHKESIQSVDTQITAIEERINQLTGSQQKSIDTINAQTSKITLHSRLISEEFARIKELEDQLSLLPSGNASEEVQLELESIKKILSTLDEQEKDDVSGIKRQLDQILETIDDFRQVGLSPRKKSNPKIQKLQDQISSLLSSMNNPIIKKQETEKGELQPTLSQTEEDLQLVYNTLDGLSKAMEEEEDKDDEESEDIYASLEKFVRKLGQRYHSIEKILNQHHRILQALRGRNNELSPEVVQTRDIKLDLNDEGEENIGELRKQITSLATRVNELVSTQEIIINNVNNIKPYLAKMNGFDGEEINNRIEILENTLNDKLDDLFSRQPGATQPPSTSEAPDQLTKYQASQYVADLKAQVDGLLGKMNKPVYQSPSEDDELQPGVTKMNTDLAELQNTLSKILSNEVYVPVEEALAQLHERVQQQEDAIRALQQLNNKHISDKIHNVEDKVQDLKEQLSRVPQQDNETINSLTKRVEILEEELRKLKADVAKRQEPITPSRFDASSFLMSPGRSPRKKRPKNPAIEALKQQIDELVEKINSSEIEDEDDTTGELKPNLSKAHEDLRILQETLRRIIEYEDPEAVQEAMLDMLNELQYKVAQLEKGEQEIQSRDIKLEEDHEEWKQGMESRLEIQAKVLEESNEKLQQTVRCLKYEVKQLRKRESLSQVDNKLNDLSSRISELVGAQQDSAKAINNQEAQIQNELQRISELESQLEKVNSEEFTKEIKDELENLRNELNALNEQESIHEEQISAKSVDIDELKDKVEILQSQLNEFIKQGTQAFFSSPSKKRQPSPAVHFLKKQIDTLLEGMNDPDLNKEAETADTLSQPMSQAQSDLVVLQNTLNTLLQQPPVDPDYLTPEQIYDLLRELQTRIHLLELALKQQNTLMQTIAAEQQPKEEVRHRGVALTFESDESESSEHKPKKEESESNEKKPQSQVIHDVQIDSEEVQNLKAEIQNMKERIEEVCGSQNRVINNLNAQRSALRNMSDSLDNSINERVLSLENQLEDIANKVSQNGQPFTGWIVPSKNTKENDPAVIALKEQIAELVEEMEKSDLAKEDKSGQLHPHMTKAQNDLHKLQQALQNILEAPNTEVITPADLYQIVVEMQEKTSSLDDSKLLEVSNALRCVKHEIKLIKTNGPIQSRDIQLDPESDKVEDSEKIDILFSRIDELSAQQLKITDTLNAQRSYLGKVKELIYSLQDQPITQTINAPQDWPYTDARLKKQRQNPVVQALTEQINKLITELSNPEMRPETASNQDLNERMVQAKEQLKHLQDALSKILEAEDDVLEFTPENVIQAIRELQTKVSYLECHTAKDIPDNLTRTIALLREDVDDLKNIQSRAITLDSDASDNEDNDEQDIHQAKTPSGSFDNDIDRLKAHISSLDDRVSEIASNQEITVNNMNSQKSILNSVRNLANANIDQRLQEVEDKLYSHLDNHDVIGANEESSTKSARSVIPHNPAPIIAELNAQIKDILQELNEKEFQNIPENDEDGLQPGINKLGKDLLNLQETLVKMLGETIYVPSDSSLREIQRRLRELETRINSPTLDEDKLESLEQAINRLKSNMREHTTTEESQNQTLSSSGTSRRLKVAVHKIKKRLLVVEAKLNIQSEKSKKRRVVNPAIQALQQEIDKLVEQLSNSDLQDENDNSELKPRISEAETQLKLLREALKKMLEAQDQDEEVSLDLETMLKMITDLQSKVAILETLIQSGKLGRNARRLLQQKQQQRQQDGEISSDGIQTRDINLNLEEEEFGDDLTLIEKTIEHIRDRLNELVGSHYELINSVNVQRSTLGNLRRLNNDMNAKFENDINELNEKISSLPLEVPSQTIFAGWDGRKQRSPRKTNPAIELLKDQIDILVNQLNDPSLENEGNDSINLKPNISRAENELNRLKETLQKLLEQEEEEPDLITPESLLELLHNIEAKVAALEVMYEEVMAHEVQSRDIVLEEEENQFKQIEDRFESIHTRTEEIAGSQYQLVNGFNTMRKCIQSIPKLQNEVEELKNLINTINTEPIPVTSATFEWPSPTSNKRPRNPAIEALQQHIDKLIQQMNDPAIHEDDNNDTLNPRIESAQAELQQLQDTLAKLLAEEEENNKPLFMSPDELISTVIELRDKIVQLEAQQGEIQTREIDIENDIKAEKIDEIEEKVNHLNDRFEELCGSQNQAIKAFNALRSHVANMNTNELAERLAITENTLSEHIENHPQSEPSQSFNGWTVPEKRPTNPAIEALQQQIAVLIEQMDDPELHGDDNSQELDPKLQSAQAELLQLQDILRKLMEQEEPEIITPESLLDMIRALEAKVASLEVSNEHNKAATAEEIKKNIEELRHEVEHVKQQNEEGETLKSLKDKINGLAERTETLCGSQNNTIHAFNSLRTHLNKLDNNSELRDKLSNVEQSLADHVENHPSDISDEVKQSIENLNCEIQQIKEQCDHDSQYVKSQNETLQLLQASQERIINTFNSLRTHLFDIKTQIESMNDMVEPRLDSIEFRVDHIENHTDNVEWTIQPNYKPVNPEIEILKRQIEDVVDHLQNPSLDDVDDSEELKPNIMNAQAKLKNLQETLDILLKQENEPTVLSPLKLYCMICELQNSIGNLQSHSADQPVDEKNWKESILQKIVILQELVYSLQEQQQKEISQPLRTINEEVTNLKKSFNEMSAMKDELSASRQTPTQPSTPIMTTPKADGKPTTQEELVSYCDRLEKIAAGFDRHIIAAQGEIKKVGKIKNQLKDDSAFAKALQKSIKDVQAEMDKCNQNVAKFKEDLQGVKKSSISDDIESSLKCIKHEIRLLKQPIMSRSIKIQDSSDDDNKVDKLEIATLKDRIANIENEIQNHLENHAGFISSSSGILDDPDRKRKATAQAVSILSKRIDQLVEKLRQPNISQDDDSTGRLKPDIEKAENELLVLQTTLRNILNQQNDGQQENGLVPQAIQKLIQDIQDKVAEIENNVNKHDDVIEALEDKIPEETQQQINELIDTQNQASDQLEKHSDKLKKMKKQIQKLLPVPNTLETLAGSMQELDEELQKLKKQVEGSPKLTQDLLDKLKKLPAEVTRVNNELSQLQKYSLDLKNSLTESNENNEKTHKQLKKREDSMKQSIDNLIASVKSLEGSVGELQDKTQTQYQQINEELDQQKSKLVKFAEQLSGENKVFAKSLNDLKESLSNVKNESSESIKELLDSLKNVKQEINEHKEILTNLNPENVLSDLKQIKHELEKAKEALEENKISNNERDEHIQLVDQSIRDLQGEINSLNLNNFIEQVKDLVEENKEKGKTLEQLKEEIKELKSALDEIKEEYNSKSKKDMEDLKDTLESLKDGVDNNANEISTVQDTILSLTKEIESIKETAKAEIDDNADEISSLQDTILSLTKEIETVKETSKNDAAENADEISSLQDTILSLTKEIESVKETSKNDAAENADEISSLQDTILSLTKEIETVKETSKNDAAENAEEISSLQDTILSLTKEIETVKERVQKDMEENSDEISSLQDTILSLTAEIGAVKETTKAEINDNADEVSSLQDTVLSLTKEIESMKDHFKSEIEDNTDEISSLQDTILSITDKLNKFQQFTADQKNINAACEEEISKLVESLNQFAEAFQQVQVAQKNGEQNAETTEEEIMKLQTQVVTINQEIETLHHKQYILECLKSNVQILTDNVTDFGENMKNLLGRVSKAEENINSNEHKIIANNKISENTFAKAFNTIRCVKHELIASKRSHSKLADSFNGYIKEVNNEIENIKNQRTEDRSAVGKNTEKIESIEESMKSHIQSLEKVQEKSDDANKLISNLNENISQIEDKIATINEIQESQKDAILEHENQITQVIDSLHQFNNSLESLNSEILERTKNEEFFNLESQLNEVKGFVGEQDNHNSNFDKTLKAQKAQVDYVIENLTLMAENAKQITEKMSKIDDQQKENELHHNLHRKEIDNIRKELIELKSAPPVVEVEQPIAQMLDISESSAPQDDSSAPQRDDEESRKMSSEIRAVKSSVHEIMKTENVHTKIITKHENKIKILTETVESTHDALKALDCINKEDFEAFIKRHDSQIQQVMSSVQASNKSIEFQIETIVKKELENKPSQPGEVSLKDFEDVKKLTAKVAKAVKGHEESIKKINETLKIK</sequence>
<feature type="region of interest" description="Disordered" evidence="2">
    <location>
        <begin position="3285"/>
        <end position="3311"/>
    </location>
</feature>
<feature type="region of interest" description="Disordered" evidence="2">
    <location>
        <begin position="2435"/>
        <end position="2462"/>
    </location>
</feature>
<dbReference type="Gene3D" id="1.10.287.1490">
    <property type="match status" value="2"/>
</dbReference>
<organism evidence="3 4">
    <name type="scientific">Tritrichomonas foetus</name>
    <dbReference type="NCBI Taxonomy" id="1144522"/>
    <lineage>
        <taxon>Eukaryota</taxon>
        <taxon>Metamonada</taxon>
        <taxon>Parabasalia</taxon>
        <taxon>Tritrichomonadida</taxon>
        <taxon>Tritrichomonadidae</taxon>
        <taxon>Tritrichomonas</taxon>
    </lineage>
</organism>
<feature type="coiled-coil region" evidence="1">
    <location>
        <begin position="167"/>
        <end position="194"/>
    </location>
</feature>
<accession>A0A1J4JD66</accession>
<feature type="region of interest" description="Disordered" evidence="2">
    <location>
        <begin position="5888"/>
        <end position="5915"/>
    </location>
</feature>
<dbReference type="PANTHER" id="PTHR23159:SF31">
    <property type="entry name" value="CENTROSOME-ASSOCIATED PROTEIN CEP250 ISOFORM X1"/>
    <property type="match status" value="1"/>
</dbReference>
<comment type="caution">
    <text evidence="3">The sequence shown here is derived from an EMBL/GenBank/DDBJ whole genome shotgun (WGS) entry which is preliminary data.</text>
</comment>
<feature type="coiled-coil region" evidence="1">
    <location>
        <begin position="4001"/>
        <end position="4032"/>
    </location>
</feature>
<feature type="compositionally biased region" description="Basic and acidic residues" evidence="2">
    <location>
        <begin position="5902"/>
        <end position="5915"/>
    </location>
</feature>
<dbReference type="Gene3D" id="1.10.287.950">
    <property type="entry name" value="Methyl-accepting chemotaxis protein"/>
    <property type="match status" value="1"/>
</dbReference>
<feature type="compositionally biased region" description="Acidic residues" evidence="2">
    <location>
        <begin position="3287"/>
        <end position="3296"/>
    </location>
</feature>
<feature type="coiled-coil region" evidence="1">
    <location>
        <begin position="3886"/>
        <end position="3951"/>
    </location>
</feature>
<proteinExistence type="predicted"/>
<dbReference type="Proteomes" id="UP000179807">
    <property type="component" value="Unassembled WGS sequence"/>
</dbReference>
<dbReference type="VEuPathDB" id="TrichDB:TRFO_37229"/>
<evidence type="ECO:0000256" key="2">
    <source>
        <dbReference type="SAM" id="MobiDB-lite"/>
    </source>
</evidence>
<protein>
    <submittedName>
        <fullName evidence="3">Uncharacterized protein</fullName>
    </submittedName>
</protein>
<feature type="coiled-coil region" evidence="1">
    <location>
        <begin position="2768"/>
        <end position="2825"/>
    </location>
</feature>
<feature type="coiled-coil region" evidence="1">
    <location>
        <begin position="4479"/>
        <end position="4506"/>
    </location>
</feature>
<feature type="coiled-coil region" evidence="1">
    <location>
        <begin position="3563"/>
        <end position="3615"/>
    </location>
</feature>
<feature type="coiled-coil region" evidence="1">
    <location>
        <begin position="4831"/>
        <end position="4964"/>
    </location>
</feature>
<feature type="coiled-coil region" evidence="1">
    <location>
        <begin position="3195"/>
        <end position="3222"/>
    </location>
</feature>
<feature type="coiled-coil region" evidence="1">
    <location>
        <begin position="1525"/>
        <end position="1581"/>
    </location>
</feature>
<dbReference type="PANTHER" id="PTHR23159">
    <property type="entry name" value="CENTROSOMAL PROTEIN 2"/>
    <property type="match status" value="1"/>
</dbReference>
<keyword evidence="4" id="KW-1185">Reference proteome</keyword>
<feature type="coiled-coil region" evidence="1">
    <location>
        <begin position="2353"/>
        <end position="2427"/>
    </location>
</feature>
<feature type="region of interest" description="Disordered" evidence="2">
    <location>
        <begin position="3505"/>
        <end position="3525"/>
    </location>
</feature>
<feature type="compositionally biased region" description="Basic and acidic residues" evidence="2">
    <location>
        <begin position="5013"/>
        <end position="5027"/>
    </location>
</feature>
<feature type="region of interest" description="Disordered" evidence="2">
    <location>
        <begin position="4601"/>
        <end position="4626"/>
    </location>
</feature>
<dbReference type="GeneID" id="94846006"/>
<feature type="coiled-coil region" evidence="1">
    <location>
        <begin position="2628"/>
        <end position="2716"/>
    </location>
</feature>
<gene>
    <name evidence="3" type="ORF">TRFO_37229</name>
</gene>
<feature type="coiled-coil region" evidence="1">
    <location>
        <begin position="251"/>
        <end position="311"/>
    </location>
</feature>
<feature type="compositionally biased region" description="Polar residues" evidence="2">
    <location>
        <begin position="5889"/>
        <end position="5901"/>
    </location>
</feature>
<feature type="coiled-coil region" evidence="1">
    <location>
        <begin position="4247"/>
        <end position="4281"/>
    </location>
</feature>
<dbReference type="OrthoDB" id="198977at2759"/>
<feature type="coiled-coil region" evidence="1">
    <location>
        <begin position="609"/>
        <end position="746"/>
    </location>
</feature>
<feature type="coiled-coil region" evidence="1">
    <location>
        <begin position="5654"/>
        <end position="5737"/>
    </location>
</feature>
<feature type="region of interest" description="Disordered" evidence="2">
    <location>
        <begin position="2261"/>
        <end position="2280"/>
    </location>
</feature>
<keyword evidence="1" id="KW-0175">Coiled coil</keyword>
<feature type="compositionally biased region" description="Polar residues" evidence="2">
    <location>
        <begin position="4602"/>
        <end position="4615"/>
    </location>
</feature>
<feature type="compositionally biased region" description="Polar residues" evidence="2">
    <location>
        <begin position="3512"/>
        <end position="3525"/>
    </location>
</feature>
<feature type="region of interest" description="Disordered" evidence="2">
    <location>
        <begin position="5005"/>
        <end position="5027"/>
    </location>
</feature>
<feature type="coiled-coil region" evidence="1">
    <location>
        <begin position="873"/>
        <end position="929"/>
    </location>
</feature>
<feature type="region of interest" description="Disordered" evidence="2">
    <location>
        <begin position="2847"/>
        <end position="2878"/>
    </location>
</feature>
<dbReference type="EMBL" id="MLAK01001166">
    <property type="protein sequence ID" value="OHS96593.1"/>
    <property type="molecule type" value="Genomic_DNA"/>
</dbReference>
<feature type="coiled-coil region" evidence="1">
    <location>
        <begin position="2880"/>
        <end position="2932"/>
    </location>
</feature>
<feature type="coiled-coil region" evidence="1">
    <location>
        <begin position="4745"/>
        <end position="4772"/>
    </location>
</feature>
<feature type="coiled-coil region" evidence="1">
    <location>
        <begin position="49"/>
        <end position="76"/>
    </location>
</feature>
<feature type="compositionally biased region" description="Polar residues" evidence="2">
    <location>
        <begin position="2267"/>
        <end position="2280"/>
    </location>
</feature>
<evidence type="ECO:0000313" key="3">
    <source>
        <dbReference type="EMBL" id="OHS96593.1"/>
    </source>
</evidence>
<evidence type="ECO:0000256" key="1">
    <source>
        <dbReference type="SAM" id="Coils"/>
    </source>
</evidence>
<feature type="region of interest" description="Disordered" evidence="2">
    <location>
        <begin position="1860"/>
        <end position="1885"/>
    </location>
</feature>
<feature type="coiled-coil region" evidence="1">
    <location>
        <begin position="4672"/>
        <end position="4699"/>
    </location>
</feature>
<reference evidence="3" key="1">
    <citation type="submission" date="2016-10" db="EMBL/GenBank/DDBJ databases">
        <authorList>
            <person name="Benchimol M."/>
            <person name="Almeida L.G."/>
            <person name="Vasconcelos A.T."/>
            <person name="Perreira-Neves A."/>
            <person name="Rosa I.A."/>
            <person name="Tasca T."/>
            <person name="Bogo M.R."/>
            <person name="de Souza W."/>
        </authorList>
    </citation>
    <scope>NUCLEOTIDE SEQUENCE [LARGE SCALE GENOMIC DNA]</scope>
    <source>
        <strain evidence="3">K</strain>
    </source>
</reference>
<feature type="coiled-coil region" evidence="1">
    <location>
        <begin position="2530"/>
        <end position="2600"/>
    </location>
</feature>
<name>A0A1J4JD66_9EUKA</name>
<feature type="compositionally biased region" description="Polar residues" evidence="2">
    <location>
        <begin position="98"/>
        <end position="116"/>
    </location>
</feature>
<feature type="coiled-coil region" evidence="1">
    <location>
        <begin position="2975"/>
        <end position="3027"/>
    </location>
</feature>
<feature type="coiled-coil region" evidence="1">
    <location>
        <begin position="5538"/>
        <end position="5565"/>
    </location>
</feature>
<evidence type="ECO:0000313" key="4">
    <source>
        <dbReference type="Proteomes" id="UP000179807"/>
    </source>
</evidence>
<feature type="region of interest" description="Disordered" evidence="2">
    <location>
        <begin position="98"/>
        <end position="120"/>
    </location>
</feature>
<feature type="compositionally biased region" description="Basic and acidic residues" evidence="2">
    <location>
        <begin position="1135"/>
        <end position="1147"/>
    </location>
</feature>
<dbReference type="RefSeq" id="XP_068349730.1">
    <property type="nucleotide sequence ID" value="XM_068511302.1"/>
</dbReference>
<feature type="region of interest" description="Disordered" evidence="2">
    <location>
        <begin position="1126"/>
        <end position="1147"/>
    </location>
</feature>
<dbReference type="SUPFAM" id="SSF58104">
    <property type="entry name" value="Methyl-accepting chemotaxis protein (MCP) signaling domain"/>
    <property type="match status" value="1"/>
</dbReference>
<feature type="compositionally biased region" description="Basic and acidic residues" evidence="2">
    <location>
        <begin position="2855"/>
        <end position="2872"/>
    </location>
</feature>
<feature type="coiled-coil region" evidence="1">
    <location>
        <begin position="4322"/>
        <end position="4368"/>
    </location>
</feature>